<dbReference type="Proteomes" id="UP000182101">
    <property type="component" value="Chromosome"/>
</dbReference>
<dbReference type="GeneID" id="56342335"/>
<organism evidence="2 3">
    <name type="scientific">Alteromonas mediterranea</name>
    <dbReference type="NCBI Taxonomy" id="314275"/>
    <lineage>
        <taxon>Bacteria</taxon>
        <taxon>Pseudomonadati</taxon>
        <taxon>Pseudomonadota</taxon>
        <taxon>Gammaproteobacteria</taxon>
        <taxon>Alteromonadales</taxon>
        <taxon>Alteromonadaceae</taxon>
        <taxon>Alteromonas/Salinimonas group</taxon>
        <taxon>Alteromonas</taxon>
    </lineage>
</organism>
<gene>
    <name evidence="2" type="ORF">BM524_08595</name>
</gene>
<dbReference type="InterPro" id="IPR012312">
    <property type="entry name" value="Hemerythrin-like"/>
</dbReference>
<proteinExistence type="predicted"/>
<dbReference type="Pfam" id="PF01814">
    <property type="entry name" value="Hemerythrin"/>
    <property type="match status" value="1"/>
</dbReference>
<sequence>MKIFEALRQDHEKQRLLLKILAETSGNTAARREYYEALKTQLESHAIAEERHFYTHLLEKDATVDLTRHGIAEHHEIDELLGKLDETDMSSPAWLRHLKTLQEKVEHHLADEEQEFFQVAGNVLNDSQKTKLADAYREEMEKELDEEKVTA</sequence>
<accession>A0AAC9NR86</accession>
<reference evidence="2 3" key="1">
    <citation type="submission" date="2016-11" db="EMBL/GenBank/DDBJ databases">
        <title>Networking in microbes: conjugative elements and plasmids in the genus Alteromonas.</title>
        <authorList>
            <person name="Lopez-Perez M."/>
            <person name="Ramon-Marco N."/>
            <person name="Rodriguez-Valera F."/>
        </authorList>
    </citation>
    <scope>NUCLEOTIDE SEQUENCE [LARGE SCALE GENOMIC DNA]</scope>
    <source>
        <strain evidence="2 3">CP48</strain>
    </source>
</reference>
<protein>
    <submittedName>
        <fullName evidence="2">Hemerythrin</fullName>
    </submittedName>
</protein>
<dbReference type="EMBL" id="CP018024">
    <property type="protein sequence ID" value="APD89838.1"/>
    <property type="molecule type" value="Genomic_DNA"/>
</dbReference>
<dbReference type="AlphaFoldDB" id="A0AAC9NR86"/>
<feature type="domain" description="Hemerythrin-like" evidence="1">
    <location>
        <begin position="3"/>
        <end position="119"/>
    </location>
</feature>
<name>A0AAC9NR86_9ALTE</name>
<dbReference type="CDD" id="cd12108">
    <property type="entry name" value="Hr-like"/>
    <property type="match status" value="1"/>
</dbReference>
<dbReference type="RefSeq" id="WP_071951466.1">
    <property type="nucleotide sequence ID" value="NZ_CP018024.1"/>
</dbReference>
<evidence type="ECO:0000259" key="1">
    <source>
        <dbReference type="Pfam" id="PF01814"/>
    </source>
</evidence>
<dbReference type="PANTHER" id="PTHR35585:SF1">
    <property type="entry name" value="HHE DOMAIN PROTEIN (AFU_ORTHOLOGUE AFUA_4G00730)"/>
    <property type="match status" value="1"/>
</dbReference>
<evidence type="ECO:0000313" key="2">
    <source>
        <dbReference type="EMBL" id="APD89838.1"/>
    </source>
</evidence>
<dbReference type="Gene3D" id="1.20.120.520">
    <property type="entry name" value="nmb1532 protein domain like"/>
    <property type="match status" value="1"/>
</dbReference>
<evidence type="ECO:0000313" key="3">
    <source>
        <dbReference type="Proteomes" id="UP000182101"/>
    </source>
</evidence>
<dbReference type="PANTHER" id="PTHR35585">
    <property type="entry name" value="HHE DOMAIN PROTEIN (AFU_ORTHOLOGUE AFUA_4G00730)"/>
    <property type="match status" value="1"/>
</dbReference>